<name>A0A9I9E4I2_CUCME</name>
<dbReference type="EnsemblPlants" id="MELO3C028651.2.1">
    <property type="protein sequence ID" value="MELO3C028651.2.1"/>
    <property type="gene ID" value="MELO3C028651.2"/>
</dbReference>
<reference evidence="2" key="1">
    <citation type="submission" date="2023-03" db="UniProtKB">
        <authorList>
            <consortium name="EnsemblPlants"/>
        </authorList>
    </citation>
    <scope>IDENTIFICATION</scope>
</reference>
<feature type="region of interest" description="Disordered" evidence="1">
    <location>
        <begin position="123"/>
        <end position="180"/>
    </location>
</feature>
<sequence>MYLGKWIIFFTKRKNKGKEEHQTLTLAAAMPPPLSTATHRTAELQPSGADLSRVSKPFTWSLAASSAPIRRLHRSVVRPSIFVSCRYEFIRSPSHAVAHRVPSIEVCEARVAQRSLSHAVAYQASPRRPVARSATSSHIERRPSKSAKPSHACTSVTLVAHEHPTRTTAPSPSTRNSTRVPAFSSLREADPSRALLRDSIASRASAYIVAESHVRAACRAFLHVRAACLSLELCCWESVTLRLGLIEQISR</sequence>
<protein>
    <submittedName>
        <fullName evidence="2">Uncharacterized protein</fullName>
    </submittedName>
</protein>
<feature type="compositionally biased region" description="Low complexity" evidence="1">
    <location>
        <begin position="166"/>
        <end position="179"/>
    </location>
</feature>
<evidence type="ECO:0000313" key="2">
    <source>
        <dbReference type="EnsemblPlants" id="MELO3C028651.2.1"/>
    </source>
</evidence>
<dbReference type="Gramene" id="MELO3C028651.2.1">
    <property type="protein sequence ID" value="MELO3C028651.2.1"/>
    <property type="gene ID" value="MELO3C028651.2"/>
</dbReference>
<dbReference type="AlphaFoldDB" id="A0A9I9E4I2"/>
<proteinExistence type="predicted"/>
<accession>A0A9I9E4I2</accession>
<organism evidence="2">
    <name type="scientific">Cucumis melo</name>
    <name type="common">Muskmelon</name>
    <dbReference type="NCBI Taxonomy" id="3656"/>
    <lineage>
        <taxon>Eukaryota</taxon>
        <taxon>Viridiplantae</taxon>
        <taxon>Streptophyta</taxon>
        <taxon>Embryophyta</taxon>
        <taxon>Tracheophyta</taxon>
        <taxon>Spermatophyta</taxon>
        <taxon>Magnoliopsida</taxon>
        <taxon>eudicotyledons</taxon>
        <taxon>Gunneridae</taxon>
        <taxon>Pentapetalae</taxon>
        <taxon>rosids</taxon>
        <taxon>fabids</taxon>
        <taxon>Cucurbitales</taxon>
        <taxon>Cucurbitaceae</taxon>
        <taxon>Benincaseae</taxon>
        <taxon>Cucumis</taxon>
    </lineage>
</organism>
<evidence type="ECO:0000256" key="1">
    <source>
        <dbReference type="SAM" id="MobiDB-lite"/>
    </source>
</evidence>